<dbReference type="PANTHER" id="PTHR23022">
    <property type="entry name" value="TRANSPOSABLE ELEMENT-RELATED"/>
    <property type="match status" value="1"/>
</dbReference>
<reference evidence="4 5" key="1">
    <citation type="submission" date="2022-01" db="EMBL/GenBank/DDBJ databases">
        <title>A chromosomal length assembly of Cordylochernes scorpioides.</title>
        <authorList>
            <person name="Zeh D."/>
            <person name="Zeh J."/>
        </authorList>
    </citation>
    <scope>NUCLEOTIDE SEQUENCE [LARGE SCALE GENOMIC DNA]</scope>
    <source>
        <strain evidence="4">IN4F17</strain>
        <tissue evidence="4">Whole Body</tissue>
    </source>
</reference>
<dbReference type="InterPro" id="IPR002492">
    <property type="entry name" value="Transposase_Tc1-like"/>
</dbReference>
<gene>
    <name evidence="4" type="ORF">LAZ67_12000841</name>
</gene>
<feature type="domain" description="Tc1-like transposase DDE" evidence="3">
    <location>
        <begin position="154"/>
        <end position="303"/>
    </location>
</feature>
<evidence type="ECO:0000313" key="4">
    <source>
        <dbReference type="EMBL" id="UYV74762.1"/>
    </source>
</evidence>
<keyword evidence="5" id="KW-1185">Reference proteome</keyword>
<dbReference type="InterPro" id="IPR038717">
    <property type="entry name" value="Tc1-like_DDE_dom"/>
</dbReference>
<proteinExistence type="predicted"/>
<protein>
    <recommendedName>
        <fullName evidence="6">Transposase</fullName>
    </recommendedName>
</protein>
<comment type="subcellular location">
    <subcellularLocation>
        <location evidence="1">Nucleus</location>
    </subcellularLocation>
</comment>
<dbReference type="SUPFAM" id="SSF46689">
    <property type="entry name" value="Homeodomain-like"/>
    <property type="match status" value="1"/>
</dbReference>
<evidence type="ECO:0000256" key="1">
    <source>
        <dbReference type="ARBA" id="ARBA00004123"/>
    </source>
</evidence>
<evidence type="ECO:0000259" key="2">
    <source>
        <dbReference type="Pfam" id="PF01498"/>
    </source>
</evidence>
<dbReference type="InterPro" id="IPR036397">
    <property type="entry name" value="RNaseH_sf"/>
</dbReference>
<sequence length="631" mass="73246">MPGHRKRRQFKQTDAFTRGMVIGLKRAGWSIRQIAADTHLGASPVHRLWRRWLEQGNVAIYRNVGATRVTSARVDRRILRQAVAAPQATCTAILQHVQDTLDHSISTRTISRRLVANGLHSCRPLRRLPLTPPNRRQRLEWCRARSTWMTEWHRVVFSDESRFFLSSDSRRVRVWRRRGERSNPAAIVERPTVRQRGIMVWGAIAYDSRSPLLRIQGTMTAQRYVDDVLRPVTLPYLQGVPNALYQQDNARPHTARISQQALQDVQMLPWPPLSPDLSPIEHVWDIIGRRLHALPQPRSEDELWLMVEREWRAIPQDAIRTLIGSLPRRVAACIAVRGWLKHALVRCKTQHRRESRLKSLPSRNLVQQYVVPSVEARSLDSFPPSKCYRRVPWREKVRVISQVPPAGARSLDSFPLPNATEEYPGERKSVWYLRSLLQGSEPWIPFPFQMLPKSTLERESPSDISGPSCRGQIPRFLLPFKYYRRVPWREKIRVISQVPPEVARSLDSFPPSKYYRRVPWREKIRVISQVPPEVARSLDSFPPSKCYRRVPWREKVRVISQVPPAGARQRGATTLIKCLFDHPRLTPKEIHLKWTKVYRNSAPLISAVKIWSAEFKHGHTSLVHMKDGENC</sequence>
<dbReference type="Gene3D" id="3.30.420.10">
    <property type="entry name" value="Ribonuclease H-like superfamily/Ribonuclease H"/>
    <property type="match status" value="1"/>
</dbReference>
<dbReference type="Pfam" id="PF01498">
    <property type="entry name" value="HTH_Tnp_Tc3_2"/>
    <property type="match status" value="1"/>
</dbReference>
<feature type="domain" description="Transposase Tc1-like" evidence="2">
    <location>
        <begin position="75"/>
        <end position="144"/>
    </location>
</feature>
<dbReference type="InterPro" id="IPR052338">
    <property type="entry name" value="Transposase_5"/>
</dbReference>
<dbReference type="Pfam" id="PF13358">
    <property type="entry name" value="DDE_3"/>
    <property type="match status" value="1"/>
</dbReference>
<accession>A0ABY6L3L0</accession>
<evidence type="ECO:0000313" key="5">
    <source>
        <dbReference type="Proteomes" id="UP001235939"/>
    </source>
</evidence>
<dbReference type="Proteomes" id="UP001235939">
    <property type="component" value="Chromosome 12"/>
</dbReference>
<evidence type="ECO:0000259" key="3">
    <source>
        <dbReference type="Pfam" id="PF13358"/>
    </source>
</evidence>
<organism evidence="4 5">
    <name type="scientific">Cordylochernes scorpioides</name>
    <dbReference type="NCBI Taxonomy" id="51811"/>
    <lineage>
        <taxon>Eukaryota</taxon>
        <taxon>Metazoa</taxon>
        <taxon>Ecdysozoa</taxon>
        <taxon>Arthropoda</taxon>
        <taxon>Chelicerata</taxon>
        <taxon>Arachnida</taxon>
        <taxon>Pseudoscorpiones</taxon>
        <taxon>Cheliferoidea</taxon>
        <taxon>Chernetidae</taxon>
        <taxon>Cordylochernes</taxon>
    </lineage>
</organism>
<name>A0ABY6L3L0_9ARAC</name>
<dbReference type="PANTHER" id="PTHR23022:SF135">
    <property type="entry name" value="SI:DKEY-77F5.3"/>
    <property type="match status" value="1"/>
</dbReference>
<dbReference type="EMBL" id="CP092874">
    <property type="protein sequence ID" value="UYV74762.1"/>
    <property type="molecule type" value="Genomic_DNA"/>
</dbReference>
<dbReference type="InterPro" id="IPR009057">
    <property type="entry name" value="Homeodomain-like_sf"/>
</dbReference>
<evidence type="ECO:0008006" key="6">
    <source>
        <dbReference type="Google" id="ProtNLM"/>
    </source>
</evidence>